<sequence>MVTTRGMAYANRNSNPTANSDDSQATITDPGTSSQEATVQTTLQTASQTATQTATTQAGPEKEKARLKKRRRRKDDLQYHQAGDYAAELRRQVKEDNRPIQPRCDRCRIHSDRCDQDPTGCAHCKKRGIKCTVTILRYGTTWVKGDNNVPKEIQAERQNLINQIEHLSNQINKLKSQLKYDTEAQALRDLHQENEQLRAETEWYRTISVSTTAAHLDTRSMFMGDDGKPVVNPMVMGAPFSSQQLDIGQNPYAPPLRASDKASTNPATLPNWAQPAMSMSGTNAFAGPAAPDAPTTLERAEILQNTTQHQGYLEPHVDPTLLDPAVGLGGQGHFPGNNVGNTNSNNNPSIIDRPAHAAPNGDDNFADVDDLFDVIMWDQ</sequence>
<name>A0ABR4JUK2_9EURO</name>
<evidence type="ECO:0000313" key="7">
    <source>
        <dbReference type="EMBL" id="KAL2843506.1"/>
    </source>
</evidence>
<keyword evidence="2" id="KW-0238">DNA-binding</keyword>
<feature type="compositionally biased region" description="Polar residues" evidence="6">
    <location>
        <begin position="11"/>
        <end position="36"/>
    </location>
</feature>
<feature type="region of interest" description="Disordered" evidence="6">
    <location>
        <begin position="335"/>
        <end position="358"/>
    </location>
</feature>
<keyword evidence="4" id="KW-0539">Nucleus</keyword>
<feature type="coiled-coil region" evidence="5">
    <location>
        <begin position="157"/>
        <end position="200"/>
    </location>
</feature>
<evidence type="ECO:0000256" key="3">
    <source>
        <dbReference type="ARBA" id="ARBA00023163"/>
    </source>
</evidence>
<comment type="caution">
    <text evidence="7">The sequence shown here is derived from an EMBL/GenBank/DDBJ whole genome shotgun (WGS) entry which is preliminary data.</text>
</comment>
<dbReference type="SUPFAM" id="SSF57701">
    <property type="entry name" value="Zn2/Cys6 DNA-binding domain"/>
    <property type="match status" value="1"/>
</dbReference>
<evidence type="ECO:0008006" key="9">
    <source>
        <dbReference type="Google" id="ProtNLM"/>
    </source>
</evidence>
<gene>
    <name evidence="7" type="ORF">BJY01DRAFT_248607</name>
</gene>
<dbReference type="CDD" id="cd00067">
    <property type="entry name" value="GAL4"/>
    <property type="match status" value="1"/>
</dbReference>
<feature type="region of interest" description="Disordered" evidence="6">
    <location>
        <begin position="1"/>
        <end position="83"/>
    </location>
</feature>
<feature type="compositionally biased region" description="Low complexity" evidence="6">
    <location>
        <begin position="335"/>
        <end position="349"/>
    </location>
</feature>
<reference evidence="7 8" key="1">
    <citation type="submission" date="2024-07" db="EMBL/GenBank/DDBJ databases">
        <title>Section-level genome sequencing and comparative genomics of Aspergillus sections Usti and Cavernicolus.</title>
        <authorList>
            <consortium name="Lawrence Berkeley National Laboratory"/>
            <person name="Nybo J.L."/>
            <person name="Vesth T.C."/>
            <person name="Theobald S."/>
            <person name="Frisvad J.C."/>
            <person name="Larsen T.O."/>
            <person name="Kjaerboelling I."/>
            <person name="Rothschild-Mancinelli K."/>
            <person name="Lyhne E.K."/>
            <person name="Kogle M.E."/>
            <person name="Barry K."/>
            <person name="Clum A."/>
            <person name="Na H."/>
            <person name="Ledsgaard L."/>
            <person name="Lin J."/>
            <person name="Lipzen A."/>
            <person name="Kuo A."/>
            <person name="Riley R."/>
            <person name="Mondo S."/>
            <person name="Labutti K."/>
            <person name="Haridas S."/>
            <person name="Pangalinan J."/>
            <person name="Salamov A.A."/>
            <person name="Simmons B.A."/>
            <person name="Magnuson J.K."/>
            <person name="Chen J."/>
            <person name="Drula E."/>
            <person name="Henrissat B."/>
            <person name="Wiebenga A."/>
            <person name="Lubbers R.J."/>
            <person name="Gomes A.C."/>
            <person name="Makela M.R."/>
            <person name="Stajich J."/>
            <person name="Grigoriev I.V."/>
            <person name="Mortensen U.H."/>
            <person name="De Vries R.P."/>
            <person name="Baker S.E."/>
            <person name="Andersen M.R."/>
        </authorList>
    </citation>
    <scope>NUCLEOTIDE SEQUENCE [LARGE SCALE GENOMIC DNA]</scope>
    <source>
        <strain evidence="7 8">CBS 123904</strain>
    </source>
</reference>
<dbReference type="Gene3D" id="4.10.240.10">
    <property type="entry name" value="Zn(2)-C6 fungal-type DNA-binding domain"/>
    <property type="match status" value="1"/>
</dbReference>
<keyword evidence="1" id="KW-0805">Transcription regulation</keyword>
<dbReference type="InterPro" id="IPR036864">
    <property type="entry name" value="Zn2-C6_fun-type_DNA-bd_sf"/>
</dbReference>
<keyword evidence="8" id="KW-1185">Reference proteome</keyword>
<evidence type="ECO:0000256" key="5">
    <source>
        <dbReference type="SAM" id="Coils"/>
    </source>
</evidence>
<evidence type="ECO:0000313" key="8">
    <source>
        <dbReference type="Proteomes" id="UP001610446"/>
    </source>
</evidence>
<protein>
    <recommendedName>
        <fullName evidence="9">Zn(2)-C6 fungal-type domain-containing protein</fullName>
    </recommendedName>
</protein>
<keyword evidence="3" id="KW-0804">Transcription</keyword>
<organism evidence="7 8">
    <name type="scientific">Aspergillus pseudoustus</name>
    <dbReference type="NCBI Taxonomy" id="1810923"/>
    <lineage>
        <taxon>Eukaryota</taxon>
        <taxon>Fungi</taxon>
        <taxon>Dikarya</taxon>
        <taxon>Ascomycota</taxon>
        <taxon>Pezizomycotina</taxon>
        <taxon>Eurotiomycetes</taxon>
        <taxon>Eurotiomycetidae</taxon>
        <taxon>Eurotiales</taxon>
        <taxon>Aspergillaceae</taxon>
        <taxon>Aspergillus</taxon>
        <taxon>Aspergillus subgen. Nidulantes</taxon>
    </lineage>
</organism>
<proteinExistence type="predicted"/>
<evidence type="ECO:0000256" key="2">
    <source>
        <dbReference type="ARBA" id="ARBA00023125"/>
    </source>
</evidence>
<evidence type="ECO:0000256" key="4">
    <source>
        <dbReference type="ARBA" id="ARBA00023242"/>
    </source>
</evidence>
<feature type="compositionally biased region" description="Low complexity" evidence="6">
    <location>
        <begin position="37"/>
        <end position="58"/>
    </location>
</feature>
<dbReference type="EMBL" id="JBFXLU010000089">
    <property type="protein sequence ID" value="KAL2843506.1"/>
    <property type="molecule type" value="Genomic_DNA"/>
</dbReference>
<dbReference type="InterPro" id="IPR001138">
    <property type="entry name" value="Zn2Cys6_DnaBD"/>
</dbReference>
<dbReference type="Proteomes" id="UP001610446">
    <property type="component" value="Unassembled WGS sequence"/>
</dbReference>
<keyword evidence="5" id="KW-0175">Coiled coil</keyword>
<evidence type="ECO:0000256" key="6">
    <source>
        <dbReference type="SAM" id="MobiDB-lite"/>
    </source>
</evidence>
<evidence type="ECO:0000256" key="1">
    <source>
        <dbReference type="ARBA" id="ARBA00023015"/>
    </source>
</evidence>
<accession>A0ABR4JUK2</accession>